<sequence length="226" mass="23461">MTSPQLDGPRLDPAAGGPPRQLVVFLHGYGADGNDLIGLGREWAPALPTRFVSPNAPEPCGMAPMGRQWFDLSLGDMALIAEGVKRASPALQAFLDAELQRYGLPPEALGLVGFSQGTMMALAAGLARKPSPAAIVGYSGALATLEALPAPGTGPDILLVHGDMDEVIPVDAMLMARQALAQAGLPVEWHVAEGIGHGIDGEGLRLGGAFLKHAFATAQHRHSQNS</sequence>
<dbReference type="RefSeq" id="WP_069441532.1">
    <property type="nucleotide sequence ID" value="NZ_LPWF01000023.1"/>
</dbReference>
<protein>
    <submittedName>
        <fullName evidence="4">Phospholipase</fullName>
    </submittedName>
</protein>
<dbReference type="STRING" id="1774969.AUC69_10550"/>
<dbReference type="OrthoDB" id="9801763at2"/>
<dbReference type="Proteomes" id="UP000094472">
    <property type="component" value="Unassembled WGS sequence"/>
</dbReference>
<dbReference type="Gene3D" id="3.40.50.1820">
    <property type="entry name" value="alpha/beta hydrolase"/>
    <property type="match status" value="1"/>
</dbReference>
<comment type="caution">
    <text evidence="4">The sequence shown here is derived from an EMBL/GenBank/DDBJ whole genome shotgun (WGS) entry which is preliminary data.</text>
</comment>
<evidence type="ECO:0000313" key="4">
    <source>
        <dbReference type="EMBL" id="ODR98308.1"/>
    </source>
</evidence>
<dbReference type="InterPro" id="IPR003140">
    <property type="entry name" value="PLipase/COase/thioEstase"/>
</dbReference>
<dbReference type="GO" id="GO:0016787">
    <property type="term" value="F:hydrolase activity"/>
    <property type="evidence" value="ECO:0007669"/>
    <property type="project" value="UniProtKB-KW"/>
</dbReference>
<proteinExistence type="inferred from homology"/>
<dbReference type="SUPFAM" id="SSF53474">
    <property type="entry name" value="alpha/beta-Hydrolases"/>
    <property type="match status" value="1"/>
</dbReference>
<evidence type="ECO:0000256" key="1">
    <source>
        <dbReference type="ARBA" id="ARBA00006499"/>
    </source>
</evidence>
<dbReference type="EMBL" id="LPWF01000023">
    <property type="protein sequence ID" value="ODR98308.1"/>
    <property type="molecule type" value="Genomic_DNA"/>
</dbReference>
<organism evidence="4 5">
    <name type="scientific">Methyloceanibacter superfactus</name>
    <dbReference type="NCBI Taxonomy" id="1774969"/>
    <lineage>
        <taxon>Bacteria</taxon>
        <taxon>Pseudomonadati</taxon>
        <taxon>Pseudomonadota</taxon>
        <taxon>Alphaproteobacteria</taxon>
        <taxon>Hyphomicrobiales</taxon>
        <taxon>Hyphomicrobiaceae</taxon>
        <taxon>Methyloceanibacter</taxon>
    </lineage>
</organism>
<evidence type="ECO:0000313" key="5">
    <source>
        <dbReference type="Proteomes" id="UP000094472"/>
    </source>
</evidence>
<dbReference type="Pfam" id="PF02230">
    <property type="entry name" value="Abhydrolase_2"/>
    <property type="match status" value="1"/>
</dbReference>
<dbReference type="PANTHER" id="PTHR10655:SF17">
    <property type="entry name" value="LYSOPHOSPHOLIPASE-LIKE PROTEIN 1"/>
    <property type="match status" value="1"/>
</dbReference>
<reference evidence="4 5" key="1">
    <citation type="journal article" date="2016" name="Environ. Microbiol.">
        <title>New Methyloceanibacter diversity from North Sea sediments includes methanotroph containing solely the soluble methane monooxygenase.</title>
        <authorList>
            <person name="Vekeman B."/>
            <person name="Kerckhof F.M."/>
            <person name="Cremers G."/>
            <person name="de Vos P."/>
            <person name="Vandamme P."/>
            <person name="Boon N."/>
            <person name="Op den Camp H.J."/>
            <person name="Heylen K."/>
        </authorList>
    </citation>
    <scope>NUCLEOTIDE SEQUENCE [LARGE SCALE GENOMIC DNA]</scope>
    <source>
        <strain evidence="4 5">R-67175</strain>
    </source>
</reference>
<dbReference type="InterPro" id="IPR029058">
    <property type="entry name" value="AB_hydrolase_fold"/>
</dbReference>
<accession>A0A1E3VXP2</accession>
<keyword evidence="2" id="KW-0378">Hydrolase</keyword>
<dbReference type="InterPro" id="IPR050565">
    <property type="entry name" value="LYPA1-2/EST-like"/>
</dbReference>
<feature type="domain" description="Phospholipase/carboxylesterase/thioesterase" evidence="3">
    <location>
        <begin position="16"/>
        <end position="211"/>
    </location>
</feature>
<evidence type="ECO:0000256" key="2">
    <source>
        <dbReference type="ARBA" id="ARBA00022801"/>
    </source>
</evidence>
<name>A0A1E3VXP2_9HYPH</name>
<comment type="similarity">
    <text evidence="1">Belongs to the AB hydrolase superfamily. AB hydrolase 2 family.</text>
</comment>
<dbReference type="AlphaFoldDB" id="A0A1E3VXP2"/>
<evidence type="ECO:0000259" key="3">
    <source>
        <dbReference type="Pfam" id="PF02230"/>
    </source>
</evidence>
<gene>
    <name evidence="4" type="ORF">AUC69_10550</name>
</gene>
<keyword evidence="5" id="KW-1185">Reference proteome</keyword>
<dbReference type="PANTHER" id="PTHR10655">
    <property type="entry name" value="LYSOPHOSPHOLIPASE-RELATED"/>
    <property type="match status" value="1"/>
</dbReference>